<protein>
    <submittedName>
        <fullName evidence="1">Uncharacterized protein</fullName>
    </submittedName>
</protein>
<evidence type="ECO:0000313" key="2">
    <source>
        <dbReference type="Proteomes" id="UP001292094"/>
    </source>
</evidence>
<accession>A0AAE1PLW4</accession>
<evidence type="ECO:0000313" key="1">
    <source>
        <dbReference type="EMBL" id="KAK4310801.1"/>
    </source>
</evidence>
<gene>
    <name evidence="1" type="ORF">Pmani_017657</name>
</gene>
<comment type="caution">
    <text evidence="1">The sequence shown here is derived from an EMBL/GenBank/DDBJ whole genome shotgun (WGS) entry which is preliminary data.</text>
</comment>
<sequence>MAEISTINTRLNAIQYFAENCELFYTLQFILGHFPDIDWILSMCVQVPKENTLELLDSLTNTLETVTNQPSPDLSHKVSSTVLSDLVKVLQVVLQEDACLMKDSPLLYHQELSVNGLLHV</sequence>
<organism evidence="1 2">
    <name type="scientific">Petrolisthes manimaculis</name>
    <dbReference type="NCBI Taxonomy" id="1843537"/>
    <lineage>
        <taxon>Eukaryota</taxon>
        <taxon>Metazoa</taxon>
        <taxon>Ecdysozoa</taxon>
        <taxon>Arthropoda</taxon>
        <taxon>Crustacea</taxon>
        <taxon>Multicrustacea</taxon>
        <taxon>Malacostraca</taxon>
        <taxon>Eumalacostraca</taxon>
        <taxon>Eucarida</taxon>
        <taxon>Decapoda</taxon>
        <taxon>Pleocyemata</taxon>
        <taxon>Anomura</taxon>
        <taxon>Galatheoidea</taxon>
        <taxon>Porcellanidae</taxon>
        <taxon>Petrolisthes</taxon>
    </lineage>
</organism>
<dbReference type="InterPro" id="IPR036187">
    <property type="entry name" value="DNA_mismatch_repair_MutS_sf"/>
</dbReference>
<name>A0AAE1PLW4_9EUCA</name>
<dbReference type="AlphaFoldDB" id="A0AAE1PLW4"/>
<dbReference type="SUPFAM" id="SSF48334">
    <property type="entry name" value="DNA repair protein MutS, domain III"/>
    <property type="match status" value="1"/>
</dbReference>
<dbReference type="Proteomes" id="UP001292094">
    <property type="component" value="Unassembled WGS sequence"/>
</dbReference>
<dbReference type="Gene3D" id="1.10.1420.10">
    <property type="match status" value="1"/>
</dbReference>
<reference evidence="1" key="1">
    <citation type="submission" date="2023-11" db="EMBL/GenBank/DDBJ databases">
        <title>Genome assemblies of two species of porcelain crab, Petrolisthes cinctipes and Petrolisthes manimaculis (Anomura: Porcellanidae).</title>
        <authorList>
            <person name="Angst P."/>
        </authorList>
    </citation>
    <scope>NUCLEOTIDE SEQUENCE</scope>
    <source>
        <strain evidence="1">PB745_02</strain>
        <tissue evidence="1">Gill</tissue>
    </source>
</reference>
<proteinExistence type="predicted"/>
<dbReference type="EMBL" id="JAWZYT010001596">
    <property type="protein sequence ID" value="KAK4310801.1"/>
    <property type="molecule type" value="Genomic_DNA"/>
</dbReference>
<keyword evidence="2" id="KW-1185">Reference proteome</keyword>